<reference evidence="2 3" key="1">
    <citation type="submission" date="2019-10" db="EMBL/GenBank/DDBJ databases">
        <authorList>
            <person name="Jorgensen H.J."/>
            <person name="Tolsma S."/>
            <person name="Caruso S.M."/>
            <person name="Garlena R.A."/>
            <person name="Russell D.A."/>
            <person name="Pope W.H."/>
            <person name="Jacobs-Se D."/>
            <person name="Hatfull G.F."/>
        </authorList>
    </citation>
    <scope>NUCLEOTIDE SEQUENCE [LARGE SCALE GENOMIC DNA]</scope>
</reference>
<accession>A0A5Q2WEZ4</accession>
<keyword evidence="3" id="KW-1185">Reference proteome</keyword>
<evidence type="ECO:0000313" key="2">
    <source>
        <dbReference type="EMBL" id="QGH75259.1"/>
    </source>
</evidence>
<evidence type="ECO:0000313" key="3">
    <source>
        <dbReference type="Proteomes" id="UP000370142"/>
    </source>
</evidence>
<name>A0A5Q2WEZ4_9CAUD</name>
<dbReference type="KEGG" id="vg:60321175"/>
<organism evidence="2 3">
    <name type="scientific">Mycobacterium phage Quesadilla</name>
    <dbReference type="NCBI Taxonomy" id="2664226"/>
    <lineage>
        <taxon>Viruses</taxon>
        <taxon>Duplodnaviria</taxon>
        <taxon>Heunggongvirae</taxon>
        <taxon>Uroviricota</taxon>
        <taxon>Caudoviricetes</taxon>
        <taxon>Bclasvirinae</taxon>
        <taxon>Quesadillavirus</taxon>
        <taxon>Quesadillavirus quesadilla</taxon>
    </lineage>
</organism>
<dbReference type="EMBL" id="MN617843">
    <property type="protein sequence ID" value="QGH75259.1"/>
    <property type="molecule type" value="Genomic_DNA"/>
</dbReference>
<dbReference type="RefSeq" id="YP_009949767.1">
    <property type="nucleotide sequence ID" value="NC_051584.1"/>
</dbReference>
<evidence type="ECO:0000256" key="1">
    <source>
        <dbReference type="SAM" id="MobiDB-lite"/>
    </source>
</evidence>
<dbReference type="GeneID" id="60321175"/>
<sequence>MAASNLRVTRRPKGSPARRSLTAASQPIDDPVKQLRGTMVSAGRGSWQVEAWDLLDEVGELRYYVGWRAGSCSRVRLVASEIDEETGLPTGGIDEDSREAQRVAEIVRAIAGGPLGQAQMLKRLAECLTVPGEVYLAILVRDDGEHWLPVTREEMKAKPGGGTDIEMPSGEMHHYNPGVDALIRIWNPRPRRAKEADSPVRACLDPLREIVRTSKKIKNASKSRLMGNGVLILPQEMSLPAPQAPLPAGQAQLPGAPVPVVQGVPAAEQLNNLLYNTAKVAVEDEDSQAAFIPIIVTAPGDQIKNVQHIKLGNDVTEVEIKTRNDAIARLAMGLDVSPERLLGLGTNSNHWSAWQIGDEDVQLHISPVIETICAAINREVMRIVLAREGIDPEKYILWYDASQLTVDPDKTDEATAAKEAGAINNEAYRRYLGLGDEDGYDFSTLDGWKVWAQDAVAKNPELIVTLLPLLDANVQALDFPQPQALPAGGNDPNAEEEDDSGADQQSEPNTEDDAEAAAALTRPALPAEMILAERMLVTRALELAGKRRANTNALKSRLSGLPAHDYHRVLGPVPETDIARLTSGWDIALEDHAISMLGLDTEELRARARQAIRRELTAPVIDAEVS</sequence>
<feature type="region of interest" description="Disordered" evidence="1">
    <location>
        <begin position="480"/>
        <end position="514"/>
    </location>
</feature>
<proteinExistence type="predicted"/>
<feature type="region of interest" description="Disordered" evidence="1">
    <location>
        <begin position="1"/>
        <end position="28"/>
    </location>
</feature>
<protein>
    <submittedName>
        <fullName evidence="2">Portal protein</fullName>
    </submittedName>
</protein>
<gene>
    <name evidence="2" type="primary">11</name>
    <name evidence="2" type="ORF">SEA_QUESADILLA_11</name>
</gene>
<dbReference type="Proteomes" id="UP000370142">
    <property type="component" value="Segment"/>
</dbReference>